<dbReference type="Pfam" id="PF01476">
    <property type="entry name" value="LysM"/>
    <property type="match status" value="2"/>
</dbReference>
<dbReference type="SMART" id="SM00257">
    <property type="entry name" value="LysM"/>
    <property type="match status" value="2"/>
</dbReference>
<evidence type="ECO:0000256" key="2">
    <source>
        <dbReference type="SAM" id="MobiDB-lite"/>
    </source>
</evidence>
<dbReference type="CDD" id="cd00118">
    <property type="entry name" value="LysM"/>
    <property type="match status" value="2"/>
</dbReference>
<feature type="domain" description="LysM" evidence="4">
    <location>
        <begin position="46"/>
        <end position="90"/>
    </location>
</feature>
<dbReference type="GO" id="GO:0004222">
    <property type="term" value="F:metalloendopeptidase activity"/>
    <property type="evidence" value="ECO:0007669"/>
    <property type="project" value="TreeGrafter"/>
</dbReference>
<comment type="caution">
    <text evidence="5">The sequence shown here is derived from an EMBL/GenBank/DDBJ whole genome shotgun (WGS) entry which is preliminary data.</text>
</comment>
<dbReference type="Proteomes" id="UP000287447">
    <property type="component" value="Unassembled WGS sequence"/>
</dbReference>
<evidence type="ECO:0000256" key="1">
    <source>
        <dbReference type="ARBA" id="ARBA00038420"/>
    </source>
</evidence>
<name>A0A3S2VQF8_9PROT</name>
<organism evidence="5 6">
    <name type="scientific">Hwanghaeella grinnelliae</name>
    <dbReference type="NCBI Taxonomy" id="2500179"/>
    <lineage>
        <taxon>Bacteria</taxon>
        <taxon>Pseudomonadati</taxon>
        <taxon>Pseudomonadota</taxon>
        <taxon>Alphaproteobacteria</taxon>
        <taxon>Rhodospirillales</taxon>
        <taxon>Rhodospirillaceae</taxon>
        <taxon>Hwanghaeella</taxon>
    </lineage>
</organism>
<dbReference type="PANTHER" id="PTHR21666">
    <property type="entry name" value="PEPTIDASE-RELATED"/>
    <property type="match status" value="1"/>
</dbReference>
<dbReference type="PANTHER" id="PTHR21666:SF263">
    <property type="entry name" value="MUREIN HYDROLASE ACTIVATOR NLPD"/>
    <property type="match status" value="1"/>
</dbReference>
<dbReference type="AlphaFoldDB" id="A0A3S2VQF8"/>
<dbReference type="PROSITE" id="PS51782">
    <property type="entry name" value="LYSM"/>
    <property type="match status" value="2"/>
</dbReference>
<feature type="compositionally biased region" description="Low complexity" evidence="2">
    <location>
        <begin position="145"/>
        <end position="186"/>
    </location>
</feature>
<evidence type="ECO:0000259" key="4">
    <source>
        <dbReference type="PROSITE" id="PS51782"/>
    </source>
</evidence>
<dbReference type="InterPro" id="IPR001387">
    <property type="entry name" value="Cro/C1-type_HTH"/>
</dbReference>
<dbReference type="CDD" id="cd12797">
    <property type="entry name" value="M23_peptidase"/>
    <property type="match status" value="1"/>
</dbReference>
<dbReference type="OrthoDB" id="9795421at2"/>
<evidence type="ECO:0000313" key="5">
    <source>
        <dbReference type="EMBL" id="RVU39239.1"/>
    </source>
</evidence>
<protein>
    <submittedName>
        <fullName evidence="5">LysM peptidoglycan-binding domain-containing protein</fullName>
    </submittedName>
</protein>
<gene>
    <name evidence="5" type="ORF">EOI86_08345</name>
</gene>
<dbReference type="Gene3D" id="2.70.70.10">
    <property type="entry name" value="Glucose Permease (Domain IIA)"/>
    <property type="match status" value="1"/>
</dbReference>
<dbReference type="PROSITE" id="PS50943">
    <property type="entry name" value="HTH_CROC1"/>
    <property type="match status" value="1"/>
</dbReference>
<dbReference type="InterPro" id="IPR036779">
    <property type="entry name" value="LysM_dom_sf"/>
</dbReference>
<dbReference type="SUPFAM" id="SSF54106">
    <property type="entry name" value="LysM domain"/>
    <property type="match status" value="2"/>
</dbReference>
<sequence length="349" mass="37741">MVRDAETLYSIARAYGVSTRDLISANGLKPPYLLLKGQRLTIPASRVHRVRPGETVYGISRQYGVDMSQLVQRNNISPPFTIRVGQRLIIPGRVVEAQSVAAIPRQSTPEPEPVVRFETKLTDEERRKLAEEPLDAPLAVQPKRQAQTPQPQSQPALAPLAGGPRAPRQAGDRPAAPQVAAEPVPQRGFAVSADGFPRPRMKPEGLSQVTIAGPKIVPRPEARSKDTFLWPVQGRVISRFGPKAGGLHNDGVNIAAPRGTSVRAAENGVVVYAGSELKGFGNMVLVKHADGYVTAYAHTADVLVKRGDRVRRGQAIARVGSTGNVDRPQLHFEIRKGRKAINPQGRLGA</sequence>
<dbReference type="SUPFAM" id="SSF51261">
    <property type="entry name" value="Duplicated hybrid motif"/>
    <property type="match status" value="1"/>
</dbReference>
<evidence type="ECO:0000259" key="3">
    <source>
        <dbReference type="PROSITE" id="PS50943"/>
    </source>
</evidence>
<dbReference type="EMBL" id="SADE01000001">
    <property type="protein sequence ID" value="RVU39239.1"/>
    <property type="molecule type" value="Genomic_DNA"/>
</dbReference>
<keyword evidence="6" id="KW-1185">Reference proteome</keyword>
<reference evidence="6" key="1">
    <citation type="submission" date="2019-01" db="EMBL/GenBank/DDBJ databases">
        <title>Gri0909 isolated from a small marine red alga.</title>
        <authorList>
            <person name="Kim J."/>
            <person name="Jeong S.E."/>
            <person name="Jeon C.O."/>
        </authorList>
    </citation>
    <scope>NUCLEOTIDE SEQUENCE [LARGE SCALE GENOMIC DNA]</scope>
    <source>
        <strain evidence="6">Gri0909</strain>
    </source>
</reference>
<accession>A0A3S2VQF8</accession>
<comment type="similarity">
    <text evidence="1">Belongs to the E.coli NlpD/Haemophilus LppB family.</text>
</comment>
<dbReference type="InterPro" id="IPR018392">
    <property type="entry name" value="LysM"/>
</dbReference>
<feature type="region of interest" description="Disordered" evidence="2">
    <location>
        <begin position="131"/>
        <end position="205"/>
    </location>
</feature>
<proteinExistence type="inferred from homology"/>
<evidence type="ECO:0000313" key="6">
    <source>
        <dbReference type="Proteomes" id="UP000287447"/>
    </source>
</evidence>
<dbReference type="InterPro" id="IPR050570">
    <property type="entry name" value="Cell_wall_metabolism_enzyme"/>
</dbReference>
<dbReference type="InterPro" id="IPR016047">
    <property type="entry name" value="M23ase_b-sheet_dom"/>
</dbReference>
<dbReference type="Pfam" id="PF01551">
    <property type="entry name" value="Peptidase_M23"/>
    <property type="match status" value="1"/>
</dbReference>
<feature type="domain" description="HTH cro/C1-type" evidence="3">
    <location>
        <begin position="4"/>
        <end position="22"/>
    </location>
</feature>
<dbReference type="InterPro" id="IPR011055">
    <property type="entry name" value="Dup_hybrid_motif"/>
</dbReference>
<feature type="domain" description="LysM" evidence="4">
    <location>
        <begin position="1"/>
        <end position="42"/>
    </location>
</feature>
<dbReference type="Gene3D" id="3.10.350.10">
    <property type="entry name" value="LysM domain"/>
    <property type="match status" value="2"/>
</dbReference>
<dbReference type="RefSeq" id="WP_127764610.1">
    <property type="nucleotide sequence ID" value="NZ_SADE01000001.1"/>
</dbReference>